<dbReference type="Proteomes" id="UP000198924">
    <property type="component" value="Unassembled WGS sequence"/>
</dbReference>
<proteinExistence type="predicted"/>
<name>A0A1I4BWJ5_9GAMM</name>
<dbReference type="SUPFAM" id="SSF56935">
    <property type="entry name" value="Porins"/>
    <property type="match status" value="1"/>
</dbReference>
<feature type="chain" id="PRO_5011521503" description="Beta-barrel porin-2, OmpL-like. bbp2" evidence="1">
    <location>
        <begin position="19"/>
        <end position="414"/>
    </location>
</feature>
<dbReference type="STRING" id="45496.SAMN04488079_12130"/>
<keyword evidence="3" id="KW-1185">Reference proteome</keyword>
<dbReference type="RefSeq" id="WP_091715903.1">
    <property type="nucleotide sequence ID" value="NZ_FOSH01000021.1"/>
</dbReference>
<organism evidence="2 3">
    <name type="scientific">Methylophaga sulfidovorans</name>
    <dbReference type="NCBI Taxonomy" id="45496"/>
    <lineage>
        <taxon>Bacteria</taxon>
        <taxon>Pseudomonadati</taxon>
        <taxon>Pseudomonadota</taxon>
        <taxon>Gammaproteobacteria</taxon>
        <taxon>Thiotrichales</taxon>
        <taxon>Piscirickettsiaceae</taxon>
        <taxon>Methylophaga</taxon>
    </lineage>
</organism>
<dbReference type="OrthoDB" id="106501at2"/>
<keyword evidence="1" id="KW-0732">Signal</keyword>
<evidence type="ECO:0008006" key="4">
    <source>
        <dbReference type="Google" id="ProtNLM"/>
    </source>
</evidence>
<evidence type="ECO:0000256" key="1">
    <source>
        <dbReference type="SAM" id="SignalP"/>
    </source>
</evidence>
<sequence>MKARLISILFCFSTSVLADNDQWYDNVVLHGFASQGYIYTTDNHFFGSSDNGSFEFTEVGINGSLRLNPKIRLSAQLLSRQAGRFDNGSPRLDYGLIDISLYSSPKYSSGLYIGRIKNEIGLYNETRDVAHTRSAIFLPQVIYFDKVRNTIMAADGMHFYNNVNFDSGALFMEVGAGYTLADENVEYAYMGNDWGGSIHNDKLGLFGKLLYEHNGGQWIYSITGTRVTLDFDASASDRAPLPLGPGLHSGEIAIDYTVLSAQYNGEKWQFTGEVAFENVDYIDIGGPVSQMHINSIGYYLQANYNFTPAWQGFVRYEEFQLDKHDWNGKKAAEQNIINSRQLAALGINQPPVPAHEYYSQSWVIGGRWHITQNLMLRTEYHIVDGVATLSPRENNVTDTTRKWDMFAMSLSYRF</sequence>
<dbReference type="InterPro" id="IPR023614">
    <property type="entry name" value="Porin_dom_sf"/>
</dbReference>
<feature type="signal peptide" evidence="1">
    <location>
        <begin position="1"/>
        <end position="18"/>
    </location>
</feature>
<gene>
    <name evidence="2" type="ORF">SAMN04488079_12130</name>
</gene>
<evidence type="ECO:0000313" key="2">
    <source>
        <dbReference type="EMBL" id="SFK72301.1"/>
    </source>
</evidence>
<accession>A0A1I4BWJ5</accession>
<protein>
    <recommendedName>
        <fullName evidence="4">Beta-barrel porin-2, OmpL-like. bbp2</fullName>
    </recommendedName>
</protein>
<dbReference type="EMBL" id="FOSH01000021">
    <property type="protein sequence ID" value="SFK72301.1"/>
    <property type="molecule type" value="Genomic_DNA"/>
</dbReference>
<dbReference type="AlphaFoldDB" id="A0A1I4BWJ5"/>
<evidence type="ECO:0000313" key="3">
    <source>
        <dbReference type="Proteomes" id="UP000198924"/>
    </source>
</evidence>
<dbReference type="Gene3D" id="2.40.160.10">
    <property type="entry name" value="Porin"/>
    <property type="match status" value="1"/>
</dbReference>
<reference evidence="3" key="1">
    <citation type="submission" date="2016-10" db="EMBL/GenBank/DDBJ databases">
        <authorList>
            <person name="Varghese N."/>
            <person name="Submissions S."/>
        </authorList>
    </citation>
    <scope>NUCLEOTIDE SEQUENCE [LARGE SCALE GENOMIC DNA]</scope>
    <source>
        <strain evidence="3">DSM 11578</strain>
    </source>
</reference>